<dbReference type="PANTHER" id="PTHR25462:SF296">
    <property type="entry name" value="MEIOTIC P26, ISOFORM F"/>
    <property type="match status" value="1"/>
</dbReference>
<accession>A0AAV7KFF6</accession>
<dbReference type="SUPFAM" id="SSF57850">
    <property type="entry name" value="RING/U-box"/>
    <property type="match status" value="1"/>
</dbReference>
<dbReference type="Gene3D" id="3.30.160.60">
    <property type="entry name" value="Classic Zinc Finger"/>
    <property type="match status" value="1"/>
</dbReference>
<dbReference type="InterPro" id="IPR047153">
    <property type="entry name" value="TRIM45/56/19-like"/>
</dbReference>
<name>A0AAV7KFF6_9METZ</name>
<dbReference type="InterPro" id="IPR000315">
    <property type="entry name" value="Znf_B-box"/>
</dbReference>
<evidence type="ECO:0000313" key="5">
    <source>
        <dbReference type="Proteomes" id="UP001165289"/>
    </source>
</evidence>
<keyword evidence="1" id="KW-0863">Zinc-finger</keyword>
<proteinExistence type="predicted"/>
<sequence>MQFIGLNRAMSTKQLNTELIPESCMFCDGHYVNPIMLPCLHSCCRECALYNSICKTCDELYYENGILGSDFPNNLLLRNITAIQTAGRVYKEHNETIVCKNCCLRPISNATNFCVDCQVFICNVDISAHLKFGSGKHTFILLTELNTSLISSIVPSEPYIGCPNHPLVHVKYLCTACDKYFCDDCAKMYHTDHPTVLVKSFIEEKVSNLGKKVKEIRSKFSEELYDKHMEGRQKLEDQKFQRLEEVHRHFDFLVEKINQRRNTLVYSIISQHDERIKLLQSVYERNEMLNEKTKECLDIVEQYTVTYPSKYILPLALTLSHRLDDFTFHDHDMDLDIGKVEYNVNGLLELAGEFDKIGHVDPIRRPKLESPIASYPKNILKSGWSGSDTDHEQITLVTTTVTMFNYLLVVFKTQTACTTPATEDINAPIFKATIIDPYSPTRNLCHSKQIDVKSVTNLLAHKNRCTYLVDRVGKQLLKLDDMLSTVQIVSESHILEDPVCISFDKTNAQFLVYNLLTNNVNRFDMSLTYLGSFDIPFPMANRLTRSNSDIHKLPPVSPKPKSKQNATNTFFPEIIQPSFSDEVKLSINLTVNSKETVFYVPNSKQMLYVLDKGGNILKEISLKLKINEEEISSPIQKLVVEKPTNQNGTLGRSRKRSNSNPKRTEPTQPPRERIPNFTTFVCVNASDTLFIHQNNTLYIFNPDLELVVREQVPESFNPKSMNIDFFGHIFYTTEENIILC</sequence>
<evidence type="ECO:0000256" key="2">
    <source>
        <dbReference type="SAM" id="MobiDB-lite"/>
    </source>
</evidence>
<dbReference type="SUPFAM" id="SSF57845">
    <property type="entry name" value="B-box zinc-binding domain"/>
    <property type="match status" value="1"/>
</dbReference>
<feature type="region of interest" description="Disordered" evidence="2">
    <location>
        <begin position="637"/>
        <end position="673"/>
    </location>
</feature>
<organism evidence="4 5">
    <name type="scientific">Oopsacas minuta</name>
    <dbReference type="NCBI Taxonomy" id="111878"/>
    <lineage>
        <taxon>Eukaryota</taxon>
        <taxon>Metazoa</taxon>
        <taxon>Porifera</taxon>
        <taxon>Hexactinellida</taxon>
        <taxon>Hexasterophora</taxon>
        <taxon>Lyssacinosida</taxon>
        <taxon>Leucopsacidae</taxon>
        <taxon>Oopsacas</taxon>
    </lineage>
</organism>
<evidence type="ECO:0000259" key="3">
    <source>
        <dbReference type="PROSITE" id="PS50119"/>
    </source>
</evidence>
<feature type="compositionally biased region" description="Basic and acidic residues" evidence="2">
    <location>
        <begin position="662"/>
        <end position="673"/>
    </location>
</feature>
<keyword evidence="1" id="KW-0479">Metal-binding</keyword>
<dbReference type="Proteomes" id="UP001165289">
    <property type="component" value="Unassembled WGS sequence"/>
</dbReference>
<dbReference type="GO" id="GO:0008270">
    <property type="term" value="F:zinc ion binding"/>
    <property type="evidence" value="ECO:0007669"/>
    <property type="project" value="UniProtKB-KW"/>
</dbReference>
<protein>
    <recommendedName>
        <fullName evidence="3">B box-type domain-containing protein</fullName>
    </recommendedName>
</protein>
<keyword evidence="1" id="KW-0862">Zinc</keyword>
<comment type="caution">
    <text evidence="4">The sequence shown here is derived from an EMBL/GenBank/DDBJ whole genome shotgun (WGS) entry which is preliminary data.</text>
</comment>
<dbReference type="EMBL" id="JAKMXF010000066">
    <property type="protein sequence ID" value="KAI6659334.1"/>
    <property type="molecule type" value="Genomic_DNA"/>
</dbReference>
<dbReference type="PROSITE" id="PS50119">
    <property type="entry name" value="ZF_BBOX"/>
    <property type="match status" value="1"/>
</dbReference>
<evidence type="ECO:0000256" key="1">
    <source>
        <dbReference type="PROSITE-ProRule" id="PRU00024"/>
    </source>
</evidence>
<feature type="domain" description="B box-type" evidence="3">
    <location>
        <begin position="157"/>
        <end position="198"/>
    </location>
</feature>
<gene>
    <name evidence="4" type="ORF">LOD99_15005</name>
</gene>
<dbReference type="AlphaFoldDB" id="A0AAV7KFF6"/>
<reference evidence="4 5" key="1">
    <citation type="journal article" date="2023" name="BMC Biol.">
        <title>The compact genome of the sponge Oopsacas minuta (Hexactinellida) is lacking key metazoan core genes.</title>
        <authorList>
            <person name="Santini S."/>
            <person name="Schenkelaars Q."/>
            <person name="Jourda C."/>
            <person name="Duchesne M."/>
            <person name="Belahbib H."/>
            <person name="Rocher C."/>
            <person name="Selva M."/>
            <person name="Riesgo A."/>
            <person name="Vervoort M."/>
            <person name="Leys S.P."/>
            <person name="Kodjabachian L."/>
            <person name="Le Bivic A."/>
            <person name="Borchiellini C."/>
            <person name="Claverie J.M."/>
            <person name="Renard E."/>
        </authorList>
    </citation>
    <scope>NUCLEOTIDE SEQUENCE [LARGE SCALE GENOMIC DNA]</scope>
    <source>
        <strain evidence="4">SPO-2</strain>
    </source>
</reference>
<dbReference type="PANTHER" id="PTHR25462">
    <property type="entry name" value="BONUS, ISOFORM C-RELATED"/>
    <property type="match status" value="1"/>
</dbReference>
<evidence type="ECO:0000313" key="4">
    <source>
        <dbReference type="EMBL" id="KAI6659334.1"/>
    </source>
</evidence>
<keyword evidence="5" id="KW-1185">Reference proteome</keyword>